<name>A0A9Q1HE24_HOLLE</name>
<accession>A0A9Q1HE24</accession>
<dbReference type="Pfam" id="PF00629">
    <property type="entry name" value="MAM"/>
    <property type="match status" value="1"/>
</dbReference>
<keyword evidence="1" id="KW-0732">Signal</keyword>
<organism evidence="3 4">
    <name type="scientific">Holothuria leucospilota</name>
    <name type="common">Black long sea cucumber</name>
    <name type="synonym">Mertensiothuria leucospilota</name>
    <dbReference type="NCBI Taxonomy" id="206669"/>
    <lineage>
        <taxon>Eukaryota</taxon>
        <taxon>Metazoa</taxon>
        <taxon>Echinodermata</taxon>
        <taxon>Eleutherozoa</taxon>
        <taxon>Echinozoa</taxon>
        <taxon>Holothuroidea</taxon>
        <taxon>Aspidochirotacea</taxon>
        <taxon>Aspidochirotida</taxon>
        <taxon>Holothuriidae</taxon>
        <taxon>Holothuria</taxon>
    </lineage>
</organism>
<dbReference type="SUPFAM" id="SSF49899">
    <property type="entry name" value="Concanavalin A-like lectins/glucanases"/>
    <property type="match status" value="1"/>
</dbReference>
<dbReference type="AlphaFoldDB" id="A0A9Q1HE24"/>
<gene>
    <name evidence="3" type="ORF">HOLleu_13643</name>
</gene>
<dbReference type="InterPro" id="IPR013320">
    <property type="entry name" value="ConA-like_dom_sf"/>
</dbReference>
<protein>
    <recommendedName>
        <fullName evidence="2">MAM domain-containing protein</fullName>
    </recommendedName>
</protein>
<reference evidence="3" key="1">
    <citation type="submission" date="2021-10" db="EMBL/GenBank/DDBJ databases">
        <title>Tropical sea cucumber genome reveals ecological adaptation and Cuvierian tubules defense mechanism.</title>
        <authorList>
            <person name="Chen T."/>
        </authorList>
    </citation>
    <scope>NUCLEOTIDE SEQUENCE</scope>
    <source>
        <strain evidence="3">Nanhai2018</strain>
        <tissue evidence="3">Muscle</tissue>
    </source>
</reference>
<comment type="caution">
    <text evidence="3">The sequence shown here is derived from an EMBL/GenBank/DDBJ whole genome shotgun (WGS) entry which is preliminary data.</text>
</comment>
<dbReference type="InterPro" id="IPR000998">
    <property type="entry name" value="MAM_dom"/>
</dbReference>
<keyword evidence="4" id="KW-1185">Reference proteome</keyword>
<evidence type="ECO:0000313" key="4">
    <source>
        <dbReference type="Proteomes" id="UP001152320"/>
    </source>
</evidence>
<dbReference type="Proteomes" id="UP001152320">
    <property type="component" value="Chromosome 5"/>
</dbReference>
<feature type="domain" description="MAM" evidence="2">
    <location>
        <begin position="25"/>
        <end position="199"/>
    </location>
</feature>
<dbReference type="GO" id="GO:0016020">
    <property type="term" value="C:membrane"/>
    <property type="evidence" value="ECO:0007669"/>
    <property type="project" value="InterPro"/>
</dbReference>
<evidence type="ECO:0000259" key="2">
    <source>
        <dbReference type="PROSITE" id="PS50060"/>
    </source>
</evidence>
<proteinExistence type="predicted"/>
<evidence type="ECO:0000313" key="3">
    <source>
        <dbReference type="EMBL" id="KAJ8042555.1"/>
    </source>
</evidence>
<dbReference type="EMBL" id="JAIZAY010000005">
    <property type="protein sequence ID" value="KAJ8042555.1"/>
    <property type="molecule type" value="Genomic_DNA"/>
</dbReference>
<feature type="chain" id="PRO_5040145565" description="MAM domain-containing protein" evidence="1">
    <location>
        <begin position="22"/>
        <end position="205"/>
    </location>
</feature>
<dbReference type="Gene3D" id="2.60.120.200">
    <property type="match status" value="1"/>
</dbReference>
<feature type="signal peptide" evidence="1">
    <location>
        <begin position="1"/>
        <end position="21"/>
    </location>
</feature>
<dbReference type="PROSITE" id="PS50060">
    <property type="entry name" value="MAM_2"/>
    <property type="match status" value="1"/>
</dbReference>
<sequence>MKPSHLTIVVLLFTSFTYVTSVVLLNCTFEDNLICNGIVDTEGANDQNAVSWQRIQANNNTLDPSTDNTTGTEKGHFLRSFSNGMSFRRGSLFQSNWSVNIIDSYGTERYTNILLKFSFFVWFNSPTPSTTNILSYQVSESNKSVVQRSGQRNRSWITQKEELDKIPSWVLFTANHLQIGRYSGVALDDIIITADLLPSTGGNYY</sequence>
<evidence type="ECO:0000256" key="1">
    <source>
        <dbReference type="SAM" id="SignalP"/>
    </source>
</evidence>